<keyword evidence="3" id="KW-0804">Transcription</keyword>
<keyword evidence="1" id="KW-0805">Transcription regulation</keyword>
<gene>
    <name evidence="7" type="ORF">JS528_02155</name>
</gene>
<dbReference type="InterPro" id="IPR016032">
    <property type="entry name" value="Sig_transdc_resp-reg_C-effctor"/>
</dbReference>
<proteinExistence type="predicted"/>
<protein>
    <submittedName>
        <fullName evidence="7">Response regulator transcription factor</fullName>
    </submittedName>
</protein>
<dbReference type="InterPro" id="IPR001789">
    <property type="entry name" value="Sig_transdc_resp-reg_receiver"/>
</dbReference>
<feature type="modified residue" description="4-aspartylphosphate" evidence="4">
    <location>
        <position position="63"/>
    </location>
</feature>
<dbReference type="CDD" id="cd06170">
    <property type="entry name" value="LuxR_C_like"/>
    <property type="match status" value="1"/>
</dbReference>
<dbReference type="Proteomes" id="UP000773064">
    <property type="component" value="Unassembled WGS sequence"/>
</dbReference>
<evidence type="ECO:0000313" key="7">
    <source>
        <dbReference type="EMBL" id="MBT1172180.1"/>
    </source>
</evidence>
<keyword evidence="4" id="KW-0597">Phosphoprotein</keyword>
<comment type="caution">
    <text evidence="7">The sequence shown here is derived from an EMBL/GenBank/DDBJ whole genome shotgun (WGS) entry which is preliminary data.</text>
</comment>
<accession>A0ABS5UN03</accession>
<dbReference type="Gene3D" id="1.10.10.10">
    <property type="entry name" value="Winged helix-like DNA-binding domain superfamily/Winged helix DNA-binding domain"/>
    <property type="match status" value="1"/>
</dbReference>
<dbReference type="RefSeq" id="WP_214357438.1">
    <property type="nucleotide sequence ID" value="NZ_JAFEJS010000001.1"/>
</dbReference>
<dbReference type="InterPro" id="IPR011006">
    <property type="entry name" value="CheY-like_superfamily"/>
</dbReference>
<dbReference type="Pfam" id="PF00196">
    <property type="entry name" value="GerE"/>
    <property type="match status" value="1"/>
</dbReference>
<dbReference type="PANTHER" id="PTHR43214:SF24">
    <property type="entry name" value="TRANSCRIPTIONAL REGULATORY PROTEIN NARL-RELATED"/>
    <property type="match status" value="1"/>
</dbReference>
<evidence type="ECO:0000313" key="8">
    <source>
        <dbReference type="Proteomes" id="UP000773064"/>
    </source>
</evidence>
<keyword evidence="2" id="KW-0238">DNA-binding</keyword>
<dbReference type="PRINTS" id="PR00038">
    <property type="entry name" value="HTHLUXR"/>
</dbReference>
<dbReference type="SMART" id="SM00421">
    <property type="entry name" value="HTH_LUXR"/>
    <property type="match status" value="1"/>
</dbReference>
<keyword evidence="8" id="KW-1185">Reference proteome</keyword>
<reference evidence="7 8" key="1">
    <citation type="journal article" date="2021" name="Environ. Microbiol.">
        <title>Genetic insights into the dark matter of the mammalian gut microbiota through targeted genome reconstruction.</title>
        <authorList>
            <person name="Lugli G.A."/>
            <person name="Alessandri G."/>
            <person name="Milani C."/>
            <person name="Viappiani A."/>
            <person name="Fontana F."/>
            <person name="Tarracchini C."/>
            <person name="Mancabelli L."/>
            <person name="Argentini C."/>
            <person name="Ruiz L."/>
            <person name="Margolles A."/>
            <person name="van Sinderen D."/>
            <person name="Turroni F."/>
            <person name="Ventura M."/>
        </authorList>
    </citation>
    <scope>NUCLEOTIDE SEQUENCE [LARGE SCALE GENOMIC DNA]</scope>
    <source>
        <strain evidence="7 8">MA2</strain>
    </source>
</reference>
<feature type="domain" description="Response regulatory" evidence="6">
    <location>
        <begin position="9"/>
        <end position="128"/>
    </location>
</feature>
<dbReference type="InterPro" id="IPR000792">
    <property type="entry name" value="Tscrpt_reg_LuxR_C"/>
</dbReference>
<sequence length="230" mass="24688">MNGTSGIVDVAVLDNDSMALERLVAVLPKLLPGLHVAWSTSSAPEADRRCLDEEWRPRMLVTDVELDRTTGMDVCRSIRAAGPEPLLLAMTSYNPKTYAARLAESGAQGLMVKGDMTQMTAALRRVASGDTFSPVTGTDFPTADEAHRRLGAGGHAGRAAETPRDAVSTLSALERRILSSVAEGYSNEEIAATLEVSPATVRSHTRHIREKLGARTLSHAVAIWLTRRGS</sequence>
<dbReference type="PROSITE" id="PS00622">
    <property type="entry name" value="HTH_LUXR_1"/>
    <property type="match status" value="1"/>
</dbReference>
<dbReference type="PANTHER" id="PTHR43214">
    <property type="entry name" value="TWO-COMPONENT RESPONSE REGULATOR"/>
    <property type="match status" value="1"/>
</dbReference>
<evidence type="ECO:0000259" key="5">
    <source>
        <dbReference type="PROSITE" id="PS50043"/>
    </source>
</evidence>
<dbReference type="InterPro" id="IPR039420">
    <property type="entry name" value="WalR-like"/>
</dbReference>
<evidence type="ECO:0000256" key="2">
    <source>
        <dbReference type="ARBA" id="ARBA00023125"/>
    </source>
</evidence>
<evidence type="ECO:0000256" key="3">
    <source>
        <dbReference type="ARBA" id="ARBA00023163"/>
    </source>
</evidence>
<feature type="domain" description="HTH luxR-type" evidence="5">
    <location>
        <begin position="163"/>
        <end position="228"/>
    </location>
</feature>
<dbReference type="PROSITE" id="PS50043">
    <property type="entry name" value="HTH_LUXR_2"/>
    <property type="match status" value="1"/>
</dbReference>
<dbReference type="Gene3D" id="3.40.50.2300">
    <property type="match status" value="1"/>
</dbReference>
<dbReference type="SUPFAM" id="SSF52172">
    <property type="entry name" value="CheY-like"/>
    <property type="match status" value="1"/>
</dbReference>
<dbReference type="EMBL" id="JAFEJS010000001">
    <property type="protein sequence ID" value="MBT1172180.1"/>
    <property type="molecule type" value="Genomic_DNA"/>
</dbReference>
<evidence type="ECO:0000256" key="1">
    <source>
        <dbReference type="ARBA" id="ARBA00023015"/>
    </source>
</evidence>
<evidence type="ECO:0000256" key="4">
    <source>
        <dbReference type="PROSITE-ProRule" id="PRU00169"/>
    </source>
</evidence>
<name>A0ABS5UN03_9BIFI</name>
<dbReference type="CDD" id="cd00156">
    <property type="entry name" value="REC"/>
    <property type="match status" value="1"/>
</dbReference>
<dbReference type="SUPFAM" id="SSF46894">
    <property type="entry name" value="C-terminal effector domain of the bipartite response regulators"/>
    <property type="match status" value="1"/>
</dbReference>
<dbReference type="PROSITE" id="PS50110">
    <property type="entry name" value="RESPONSE_REGULATORY"/>
    <property type="match status" value="1"/>
</dbReference>
<dbReference type="InterPro" id="IPR036388">
    <property type="entry name" value="WH-like_DNA-bd_sf"/>
</dbReference>
<organism evidence="7 8">
    <name type="scientific">Bifidobacterium santillanense</name>
    <dbReference type="NCBI Taxonomy" id="2809028"/>
    <lineage>
        <taxon>Bacteria</taxon>
        <taxon>Bacillati</taxon>
        <taxon>Actinomycetota</taxon>
        <taxon>Actinomycetes</taxon>
        <taxon>Bifidobacteriales</taxon>
        <taxon>Bifidobacteriaceae</taxon>
        <taxon>Bifidobacterium</taxon>
    </lineage>
</organism>
<dbReference type="Pfam" id="PF00072">
    <property type="entry name" value="Response_reg"/>
    <property type="match status" value="1"/>
</dbReference>
<evidence type="ECO:0000259" key="6">
    <source>
        <dbReference type="PROSITE" id="PS50110"/>
    </source>
</evidence>